<evidence type="ECO:0000313" key="3">
    <source>
        <dbReference type="Proteomes" id="UP001432322"/>
    </source>
</evidence>
<name>A0AAV5VB07_9BILA</name>
<dbReference type="Proteomes" id="UP001432322">
    <property type="component" value="Unassembled WGS sequence"/>
</dbReference>
<feature type="non-terminal residue" evidence="2">
    <location>
        <position position="1"/>
    </location>
</feature>
<accession>A0AAV5VB07</accession>
<keyword evidence="3" id="KW-1185">Reference proteome</keyword>
<keyword evidence="1" id="KW-0175">Coiled coil</keyword>
<evidence type="ECO:0000256" key="1">
    <source>
        <dbReference type="SAM" id="Coils"/>
    </source>
</evidence>
<evidence type="ECO:0008006" key="4">
    <source>
        <dbReference type="Google" id="ProtNLM"/>
    </source>
</evidence>
<dbReference type="AlphaFoldDB" id="A0AAV5VB07"/>
<dbReference type="EMBL" id="BTSY01000002">
    <property type="protein sequence ID" value="GMT15413.1"/>
    <property type="molecule type" value="Genomic_DNA"/>
</dbReference>
<sequence>LGEDNREMKREISRLEDLCIKMEDEIANTREQNGIMRNGIDGFEEKYRAIKNKNDGIERSFVQMNKQIDQQTARIDSIIAAKLVSCEKQSEKVVAKIAPATVPKKESDAEKLKRYCNEILGNHLANDNSKATDEDYTQLVEAAKKFMKSDKKMQLFDEWIKFLSFKSSTCNICECPMGGDPASYVSHFTGKAHVKKMKARGMSVKTVQFFTIEFTRTL</sequence>
<reference evidence="2" key="1">
    <citation type="submission" date="2023-10" db="EMBL/GenBank/DDBJ databases">
        <title>Genome assembly of Pristionchus species.</title>
        <authorList>
            <person name="Yoshida K."/>
            <person name="Sommer R.J."/>
        </authorList>
    </citation>
    <scope>NUCLEOTIDE SEQUENCE</scope>
    <source>
        <strain evidence="2">RS5133</strain>
    </source>
</reference>
<proteinExistence type="predicted"/>
<feature type="coiled-coil region" evidence="1">
    <location>
        <begin position="5"/>
        <end position="60"/>
    </location>
</feature>
<gene>
    <name evidence="2" type="ORF">PFISCL1PPCAC_6710</name>
</gene>
<evidence type="ECO:0000313" key="2">
    <source>
        <dbReference type="EMBL" id="GMT15413.1"/>
    </source>
</evidence>
<comment type="caution">
    <text evidence="2">The sequence shown here is derived from an EMBL/GenBank/DDBJ whole genome shotgun (WGS) entry which is preliminary data.</text>
</comment>
<organism evidence="2 3">
    <name type="scientific">Pristionchus fissidentatus</name>
    <dbReference type="NCBI Taxonomy" id="1538716"/>
    <lineage>
        <taxon>Eukaryota</taxon>
        <taxon>Metazoa</taxon>
        <taxon>Ecdysozoa</taxon>
        <taxon>Nematoda</taxon>
        <taxon>Chromadorea</taxon>
        <taxon>Rhabditida</taxon>
        <taxon>Rhabditina</taxon>
        <taxon>Diplogasteromorpha</taxon>
        <taxon>Diplogasteroidea</taxon>
        <taxon>Neodiplogasteridae</taxon>
        <taxon>Pristionchus</taxon>
    </lineage>
</organism>
<protein>
    <recommendedName>
        <fullName evidence="4">U1-type domain-containing protein</fullName>
    </recommendedName>
</protein>